<organism evidence="6 7">
    <name type="scientific">Algoriphagus namhaensis</name>
    <dbReference type="NCBI Taxonomy" id="915353"/>
    <lineage>
        <taxon>Bacteria</taxon>
        <taxon>Pseudomonadati</taxon>
        <taxon>Bacteroidota</taxon>
        <taxon>Cytophagia</taxon>
        <taxon>Cytophagales</taxon>
        <taxon>Cyclobacteriaceae</taxon>
        <taxon>Algoriphagus</taxon>
    </lineage>
</organism>
<dbReference type="RefSeq" id="WP_377904617.1">
    <property type="nucleotide sequence ID" value="NZ_JBHRZS010000006.1"/>
</dbReference>
<evidence type="ECO:0000256" key="3">
    <source>
        <dbReference type="ARBA" id="ARBA00022553"/>
    </source>
</evidence>
<proteinExistence type="predicted"/>
<dbReference type="InterPro" id="IPR036097">
    <property type="entry name" value="HisK_dim/P_sf"/>
</dbReference>
<evidence type="ECO:0000313" key="6">
    <source>
        <dbReference type="EMBL" id="MFC3879827.1"/>
    </source>
</evidence>
<dbReference type="InterPro" id="IPR011990">
    <property type="entry name" value="TPR-like_helical_dom_sf"/>
</dbReference>
<keyword evidence="7" id="KW-1185">Reference proteome</keyword>
<dbReference type="GO" id="GO:0016301">
    <property type="term" value="F:kinase activity"/>
    <property type="evidence" value="ECO:0007669"/>
    <property type="project" value="UniProtKB-KW"/>
</dbReference>
<protein>
    <recommendedName>
        <fullName evidence="2">histidine kinase</fullName>
        <ecNumber evidence="2">2.7.13.3</ecNumber>
    </recommendedName>
</protein>
<dbReference type="PANTHER" id="PTHR43065:SF42">
    <property type="entry name" value="TWO-COMPONENT SENSOR PPRA"/>
    <property type="match status" value="1"/>
</dbReference>
<evidence type="ECO:0000256" key="4">
    <source>
        <dbReference type="SAM" id="Phobius"/>
    </source>
</evidence>
<dbReference type="Proteomes" id="UP001595805">
    <property type="component" value="Unassembled WGS sequence"/>
</dbReference>
<comment type="catalytic activity">
    <reaction evidence="1">
        <text>ATP + protein L-histidine = ADP + protein N-phospho-L-histidine.</text>
        <dbReference type="EC" id="2.7.13.3"/>
    </reaction>
</comment>
<dbReference type="SMART" id="SM00388">
    <property type="entry name" value="HisKA"/>
    <property type="match status" value="1"/>
</dbReference>
<accession>A0ABV8APB3</accession>
<evidence type="ECO:0000256" key="2">
    <source>
        <dbReference type="ARBA" id="ARBA00012438"/>
    </source>
</evidence>
<feature type="domain" description="Histidine kinase" evidence="5">
    <location>
        <begin position="412"/>
        <end position="649"/>
    </location>
</feature>
<dbReference type="EC" id="2.7.13.3" evidence="2"/>
<gene>
    <name evidence="6" type="ORF">ACFOSV_06550</name>
</gene>
<dbReference type="InterPro" id="IPR036890">
    <property type="entry name" value="HATPase_C_sf"/>
</dbReference>
<sequence length="649" mass="73823">MKKLSILIIAVLISFHGISQDSLPPMENDYYFERFRILNTTDSDSLRIKTLNDLANHHKFNRSDSGIYYALKGLRLAQEIGDKEQEMSSLHFLALSYHALGNSITAYRINLEGLRKAEEYGSEMRGQFLMNLGRIMQYSEKFEDSREYYLQAVEEFDKVNNKNFYTIVHAHLAITHIGLRNIDSAFIYSYKAKQLAESRDVGFVKRFVYSRLGDVHNSVENIDSALFYFKLSDSFLEREFKSASIMRRIAEIYTLKNQPDSALFYAEESLDIALINKQYQTISESAIFFSDYYKESNPSKALEYSKLAIEFRDSLEYINRMTGFEDLISFDELQRQAEIERSNQEFRSKLRTYIFMGSLLILLIIASFLYRNNRTKHKAKIQIEGAYNQLKSTQAQLIQSEKMASLGELTAGIAHEIQNPLNFVNNFSEVSSEMIEELDEEIEKGDKEEAKAISADIKENLNKITFHGKRADAIVKGMLEHSKRGSGQKELTNLNALADEFLRLSYQSFLAKQPNFKCEWKTDLASDLPEISVIPQDIGKVLLNLINNAFYAVHEKAKSATDDYSPEVIVSSKKTERGIELSVQDNGTGIPDSIKEKIFQPFFTTKPTGSGTGLGLSLSYDIIKAHGGEIIAESIIGQGAKIILVLPNS</sequence>
<reference evidence="7" key="1">
    <citation type="journal article" date="2019" name="Int. J. Syst. Evol. Microbiol.">
        <title>The Global Catalogue of Microorganisms (GCM) 10K type strain sequencing project: providing services to taxonomists for standard genome sequencing and annotation.</title>
        <authorList>
            <consortium name="The Broad Institute Genomics Platform"/>
            <consortium name="The Broad Institute Genome Sequencing Center for Infectious Disease"/>
            <person name="Wu L."/>
            <person name="Ma J."/>
        </authorList>
    </citation>
    <scope>NUCLEOTIDE SEQUENCE [LARGE SCALE GENOMIC DNA]</scope>
    <source>
        <strain evidence="7">CCUG 60523</strain>
    </source>
</reference>
<dbReference type="PRINTS" id="PR00344">
    <property type="entry name" value="BCTRLSENSOR"/>
</dbReference>
<dbReference type="InterPro" id="IPR004358">
    <property type="entry name" value="Sig_transdc_His_kin-like_C"/>
</dbReference>
<dbReference type="EMBL" id="JBHRZS010000006">
    <property type="protein sequence ID" value="MFC3879827.1"/>
    <property type="molecule type" value="Genomic_DNA"/>
</dbReference>
<dbReference type="SUPFAM" id="SSF55874">
    <property type="entry name" value="ATPase domain of HSP90 chaperone/DNA topoisomerase II/histidine kinase"/>
    <property type="match status" value="1"/>
</dbReference>
<dbReference type="InterPro" id="IPR005467">
    <property type="entry name" value="His_kinase_dom"/>
</dbReference>
<dbReference type="PANTHER" id="PTHR43065">
    <property type="entry name" value="SENSOR HISTIDINE KINASE"/>
    <property type="match status" value="1"/>
</dbReference>
<dbReference type="PROSITE" id="PS50109">
    <property type="entry name" value="HIS_KIN"/>
    <property type="match status" value="1"/>
</dbReference>
<name>A0ABV8APB3_9BACT</name>
<evidence type="ECO:0000313" key="7">
    <source>
        <dbReference type="Proteomes" id="UP001595805"/>
    </source>
</evidence>
<dbReference type="CDD" id="cd00082">
    <property type="entry name" value="HisKA"/>
    <property type="match status" value="1"/>
</dbReference>
<keyword evidence="4" id="KW-0812">Transmembrane</keyword>
<evidence type="ECO:0000259" key="5">
    <source>
        <dbReference type="PROSITE" id="PS50109"/>
    </source>
</evidence>
<dbReference type="InterPro" id="IPR003594">
    <property type="entry name" value="HATPase_dom"/>
</dbReference>
<dbReference type="SMART" id="SM00387">
    <property type="entry name" value="HATPase_c"/>
    <property type="match status" value="1"/>
</dbReference>
<comment type="caution">
    <text evidence="6">The sequence shown here is derived from an EMBL/GenBank/DDBJ whole genome shotgun (WGS) entry which is preliminary data.</text>
</comment>
<evidence type="ECO:0000256" key="1">
    <source>
        <dbReference type="ARBA" id="ARBA00000085"/>
    </source>
</evidence>
<keyword evidence="4" id="KW-0472">Membrane</keyword>
<keyword evidence="6" id="KW-0418">Kinase</keyword>
<dbReference type="SUPFAM" id="SSF47384">
    <property type="entry name" value="Homodimeric domain of signal transducing histidine kinase"/>
    <property type="match status" value="1"/>
</dbReference>
<dbReference type="Gene3D" id="1.25.40.10">
    <property type="entry name" value="Tetratricopeptide repeat domain"/>
    <property type="match status" value="2"/>
</dbReference>
<dbReference type="SUPFAM" id="SSF48452">
    <property type="entry name" value="TPR-like"/>
    <property type="match status" value="1"/>
</dbReference>
<feature type="transmembrane region" description="Helical" evidence="4">
    <location>
        <begin position="350"/>
        <end position="370"/>
    </location>
</feature>
<dbReference type="Gene3D" id="3.30.565.10">
    <property type="entry name" value="Histidine kinase-like ATPase, C-terminal domain"/>
    <property type="match status" value="1"/>
</dbReference>
<keyword evidence="3" id="KW-0597">Phosphoprotein</keyword>
<dbReference type="InterPro" id="IPR003661">
    <property type="entry name" value="HisK_dim/P_dom"/>
</dbReference>
<dbReference type="Gene3D" id="1.10.287.130">
    <property type="match status" value="1"/>
</dbReference>
<keyword evidence="6" id="KW-0808">Transferase</keyword>
<dbReference type="Pfam" id="PF02518">
    <property type="entry name" value="HATPase_c"/>
    <property type="match status" value="1"/>
</dbReference>
<keyword evidence="4" id="KW-1133">Transmembrane helix</keyword>